<comment type="caution">
    <text evidence="2">The sequence shown here is derived from an EMBL/GenBank/DDBJ whole genome shotgun (WGS) entry which is preliminary data.</text>
</comment>
<feature type="compositionally biased region" description="Basic residues" evidence="1">
    <location>
        <begin position="112"/>
        <end position="125"/>
    </location>
</feature>
<sequence length="125" mass="14421">MLRNYLRAPRGVGQSTWTYWTLINSELFLNLSVTQIGSTSVAATMLTLDTERHIAKGNTHDVSLLRQCVRVVNCRVHQVENDVKELKGYHNDLGRSIEEFIKRENSGTRSGKMLKKKIHRKIQRK</sequence>
<dbReference type="AlphaFoldDB" id="A0AAD8PBK3"/>
<reference evidence="2" key="1">
    <citation type="journal article" date="2023" name="bioRxiv">
        <title>Improved chromosome-level genome assembly for marigold (Tagetes erecta).</title>
        <authorList>
            <person name="Jiang F."/>
            <person name="Yuan L."/>
            <person name="Wang S."/>
            <person name="Wang H."/>
            <person name="Xu D."/>
            <person name="Wang A."/>
            <person name="Fan W."/>
        </authorList>
    </citation>
    <scope>NUCLEOTIDE SEQUENCE</scope>
    <source>
        <strain evidence="2">WSJ</strain>
        <tissue evidence="2">Leaf</tissue>
    </source>
</reference>
<accession>A0AAD8PBK3</accession>
<dbReference type="EMBL" id="JAUHHV010000001">
    <property type="protein sequence ID" value="KAK1440988.1"/>
    <property type="molecule type" value="Genomic_DNA"/>
</dbReference>
<proteinExistence type="predicted"/>
<evidence type="ECO:0000313" key="2">
    <source>
        <dbReference type="EMBL" id="KAK1440988.1"/>
    </source>
</evidence>
<keyword evidence="3" id="KW-1185">Reference proteome</keyword>
<dbReference type="Proteomes" id="UP001229421">
    <property type="component" value="Unassembled WGS sequence"/>
</dbReference>
<evidence type="ECO:0000313" key="3">
    <source>
        <dbReference type="Proteomes" id="UP001229421"/>
    </source>
</evidence>
<name>A0AAD8PBK3_TARER</name>
<feature type="region of interest" description="Disordered" evidence="1">
    <location>
        <begin position="106"/>
        <end position="125"/>
    </location>
</feature>
<gene>
    <name evidence="2" type="ORF">QVD17_06824</name>
</gene>
<evidence type="ECO:0000256" key="1">
    <source>
        <dbReference type="SAM" id="MobiDB-lite"/>
    </source>
</evidence>
<protein>
    <submittedName>
        <fullName evidence="2">Uncharacterized protein</fullName>
    </submittedName>
</protein>
<organism evidence="2 3">
    <name type="scientific">Tagetes erecta</name>
    <name type="common">African marigold</name>
    <dbReference type="NCBI Taxonomy" id="13708"/>
    <lineage>
        <taxon>Eukaryota</taxon>
        <taxon>Viridiplantae</taxon>
        <taxon>Streptophyta</taxon>
        <taxon>Embryophyta</taxon>
        <taxon>Tracheophyta</taxon>
        <taxon>Spermatophyta</taxon>
        <taxon>Magnoliopsida</taxon>
        <taxon>eudicotyledons</taxon>
        <taxon>Gunneridae</taxon>
        <taxon>Pentapetalae</taxon>
        <taxon>asterids</taxon>
        <taxon>campanulids</taxon>
        <taxon>Asterales</taxon>
        <taxon>Asteraceae</taxon>
        <taxon>Asteroideae</taxon>
        <taxon>Heliantheae alliance</taxon>
        <taxon>Tageteae</taxon>
        <taxon>Tagetes</taxon>
    </lineage>
</organism>